<dbReference type="Pfam" id="PF13238">
    <property type="entry name" value="AAA_18"/>
    <property type="match status" value="1"/>
</dbReference>
<reference evidence="1 2" key="1">
    <citation type="submission" date="2020-08" db="EMBL/GenBank/DDBJ databases">
        <title>Clostridia isolated from Swiss meat.</title>
        <authorList>
            <person name="Wambui J."/>
            <person name="Stevens M.J.A."/>
            <person name="Stephan R."/>
        </authorList>
    </citation>
    <scope>NUCLEOTIDE SEQUENCE [LARGE SCALE GENOMIC DNA]</scope>
    <source>
        <strain evidence="1 2">CM001</strain>
    </source>
</reference>
<dbReference type="AlphaFoldDB" id="A0A7X0VSW7"/>
<proteinExistence type="predicted"/>
<organism evidence="1 2">
    <name type="scientific">Clostridium gasigenes</name>
    <dbReference type="NCBI Taxonomy" id="94869"/>
    <lineage>
        <taxon>Bacteria</taxon>
        <taxon>Bacillati</taxon>
        <taxon>Bacillota</taxon>
        <taxon>Clostridia</taxon>
        <taxon>Eubacteriales</taxon>
        <taxon>Clostridiaceae</taxon>
        <taxon>Clostridium</taxon>
    </lineage>
</organism>
<gene>
    <name evidence="1" type="ORF">H7E68_15685</name>
</gene>
<protein>
    <submittedName>
        <fullName evidence="1">AAA family ATPase</fullName>
    </submittedName>
</protein>
<accession>A0A7X0VSW7</accession>
<dbReference type="EMBL" id="JACKWY010000011">
    <property type="protein sequence ID" value="MBB6716145.1"/>
    <property type="molecule type" value="Genomic_DNA"/>
</dbReference>
<dbReference type="InterPro" id="IPR027417">
    <property type="entry name" value="P-loop_NTPase"/>
</dbReference>
<dbReference type="SUPFAM" id="SSF52540">
    <property type="entry name" value="P-loop containing nucleoside triphosphate hydrolases"/>
    <property type="match status" value="1"/>
</dbReference>
<dbReference type="Proteomes" id="UP000585258">
    <property type="component" value="Unassembled WGS sequence"/>
</dbReference>
<evidence type="ECO:0000313" key="2">
    <source>
        <dbReference type="Proteomes" id="UP000585258"/>
    </source>
</evidence>
<comment type="caution">
    <text evidence="1">The sequence shown here is derived from an EMBL/GenBank/DDBJ whole genome shotgun (WGS) entry which is preliminary data.</text>
</comment>
<evidence type="ECO:0000313" key="1">
    <source>
        <dbReference type="EMBL" id="MBB6716145.1"/>
    </source>
</evidence>
<name>A0A7X0VSW7_9CLOT</name>
<dbReference type="Gene3D" id="3.40.50.300">
    <property type="entry name" value="P-loop containing nucleotide triphosphate hydrolases"/>
    <property type="match status" value="1"/>
</dbReference>
<dbReference type="RefSeq" id="WP_185165247.1">
    <property type="nucleotide sequence ID" value="NZ_JACKWY010000011.1"/>
</dbReference>
<sequence length="175" mass="20255">MNNKNLQIFVITGPCGVGKSTISKMIASNIKNSALIEGDNIYHMVIGGHVKPWEDDGTYLELFLENVLDIAENFLKRDITVVLDYIIYPEDTKKIISKFREKNVDIKYIVLMADKNTILERDISRDVDCRMGDRSIELLNEYKKLNIENKYILDTTSLSKEEILKTIMMDKRFIL</sequence>